<dbReference type="PANTHER" id="PTHR45892">
    <property type="entry name" value="AMINOACYLASE-1"/>
    <property type="match status" value="1"/>
</dbReference>
<dbReference type="InterPro" id="IPR036264">
    <property type="entry name" value="Bact_exopeptidase_dim_dom"/>
</dbReference>
<evidence type="ECO:0000256" key="5">
    <source>
        <dbReference type="ARBA" id="ARBA00022723"/>
    </source>
</evidence>
<comment type="caution">
    <text evidence="12">The sequence shown here is derived from an EMBL/GenBank/DDBJ whole genome shotgun (WGS) entry which is preliminary data.</text>
</comment>
<dbReference type="FunFam" id="1.10.150.900:FF:000001">
    <property type="entry name" value="Aminoacylase-1, putative"/>
    <property type="match status" value="1"/>
</dbReference>
<dbReference type="GO" id="GO:0046872">
    <property type="term" value="F:metal ion binding"/>
    <property type="evidence" value="ECO:0007669"/>
    <property type="project" value="UniProtKB-KW"/>
</dbReference>
<evidence type="ECO:0000256" key="2">
    <source>
        <dbReference type="ARBA" id="ARBA00006247"/>
    </source>
</evidence>
<proteinExistence type="inferred from homology"/>
<dbReference type="GO" id="GO:0004046">
    <property type="term" value="F:aminoacylase activity"/>
    <property type="evidence" value="ECO:0007669"/>
    <property type="project" value="UniProtKB-EC"/>
</dbReference>
<feature type="active site" description="Proton acceptor" evidence="9">
    <location>
        <position position="142"/>
    </location>
</feature>
<feature type="non-terminal residue" evidence="12">
    <location>
        <position position="398"/>
    </location>
</feature>
<evidence type="ECO:0000313" key="12">
    <source>
        <dbReference type="EMBL" id="CAJ0584244.1"/>
    </source>
</evidence>
<feature type="binding site" evidence="10">
    <location>
        <position position="143"/>
    </location>
    <ligand>
        <name>Zn(2+)</name>
        <dbReference type="ChEBI" id="CHEBI:29105"/>
        <label>2</label>
    </ligand>
</feature>
<dbReference type="SUPFAM" id="SSF55031">
    <property type="entry name" value="Bacterial exopeptidase dimerisation domain"/>
    <property type="match status" value="1"/>
</dbReference>
<accession>A0AA36DDF8</accession>
<feature type="binding site" evidence="10">
    <location>
        <position position="107"/>
    </location>
    <ligand>
        <name>Zn(2+)</name>
        <dbReference type="ChEBI" id="CHEBI:29105"/>
        <label>2</label>
    </ligand>
</feature>
<comment type="similarity">
    <text evidence="2">Belongs to the peptidase M20A family.</text>
</comment>
<keyword evidence="13" id="KW-1185">Reference proteome</keyword>
<feature type="binding site" evidence="10">
    <location>
        <position position="107"/>
    </location>
    <ligand>
        <name>Zn(2+)</name>
        <dbReference type="ChEBI" id="CHEBI:29105"/>
        <label>1</label>
    </ligand>
</feature>
<feature type="binding site" evidence="10">
    <location>
        <position position="170"/>
    </location>
    <ligand>
        <name>Zn(2+)</name>
        <dbReference type="ChEBI" id="CHEBI:29105"/>
        <label>1</label>
    </ligand>
</feature>
<keyword evidence="7 10" id="KW-0862">Zinc</keyword>
<dbReference type="EMBL" id="CATQJA010002689">
    <property type="protein sequence ID" value="CAJ0584244.1"/>
    <property type="molecule type" value="Genomic_DNA"/>
</dbReference>
<dbReference type="NCBIfam" id="TIGR01880">
    <property type="entry name" value="Ac-peptdase-euk"/>
    <property type="match status" value="1"/>
</dbReference>
<dbReference type="InterPro" id="IPR010159">
    <property type="entry name" value="N-acyl_aa_amidohydrolase"/>
</dbReference>
<evidence type="ECO:0000256" key="6">
    <source>
        <dbReference type="ARBA" id="ARBA00022801"/>
    </source>
</evidence>
<dbReference type="PANTHER" id="PTHR45892:SF1">
    <property type="entry name" value="AMINOACYLASE-1"/>
    <property type="match status" value="1"/>
</dbReference>
<dbReference type="GO" id="GO:0005737">
    <property type="term" value="C:cytoplasm"/>
    <property type="evidence" value="ECO:0007669"/>
    <property type="project" value="UniProtKB-SubCell"/>
</dbReference>
<dbReference type="SUPFAM" id="SSF53187">
    <property type="entry name" value="Zn-dependent exopeptidases"/>
    <property type="match status" value="1"/>
</dbReference>
<name>A0AA36DDF8_9BILA</name>
<sequence>MGEDIAVANFREYLRIKSVHPKPDYEGCVKFLFRLADELGIQRRKFEPVEGQPHVVLTVKGTHPELPALLLYSHMDVVPVFEEHWKHEPFSAVKEDNGNIYARGSQDMKCVGIQYLEAIRRHFERGTRQFLRTVHMIYGSDEELGGYNGMRVFTESQDFKDLNIGWVLDEGLASPTETFQVYYGERNPWWAKVTFPGNPGHAMEFIENTAMEKMHRFMNSALAFRAKWKKILNDDPTLRLGDVPTLNIPIIQGGVQANVIPDKFVLDFIIRVPPNMDFDALKAEVDGWIVDAGKDVTIDWVGRQCVSNTTKTTNDDPLWNAFESTLTSLGCKLNLAIFPGATDSRYMRPKGYSSIGFSPMNNTPVLLHDHNEFLNEKIYLRGVEIYEKLIENIANIKP</sequence>
<dbReference type="PIRSF" id="PIRSF036696">
    <property type="entry name" value="ACY-1"/>
    <property type="match status" value="1"/>
</dbReference>
<evidence type="ECO:0000256" key="9">
    <source>
        <dbReference type="PIRSR" id="PIRSR036696-1"/>
    </source>
</evidence>
<evidence type="ECO:0000313" key="13">
    <source>
        <dbReference type="Proteomes" id="UP001177023"/>
    </source>
</evidence>
<evidence type="ECO:0000259" key="11">
    <source>
        <dbReference type="Pfam" id="PF07687"/>
    </source>
</evidence>
<dbReference type="Proteomes" id="UP001177023">
    <property type="component" value="Unassembled WGS sequence"/>
</dbReference>
<feature type="domain" description="Peptidase M20 dimerisation" evidence="11">
    <location>
        <begin position="183"/>
        <end position="294"/>
    </location>
</feature>
<dbReference type="InterPro" id="IPR001261">
    <property type="entry name" value="ArgE/DapE_CS"/>
</dbReference>
<evidence type="ECO:0000256" key="4">
    <source>
        <dbReference type="ARBA" id="ARBA00022490"/>
    </source>
</evidence>
<dbReference type="Pfam" id="PF07687">
    <property type="entry name" value="M20_dimer"/>
    <property type="match status" value="1"/>
</dbReference>
<reference evidence="12" key="1">
    <citation type="submission" date="2023-06" db="EMBL/GenBank/DDBJ databases">
        <authorList>
            <person name="Delattre M."/>
        </authorList>
    </citation>
    <scope>NUCLEOTIDE SEQUENCE</scope>
    <source>
        <strain evidence="12">AF72</strain>
    </source>
</reference>
<dbReference type="GO" id="GO:0006520">
    <property type="term" value="P:amino acid metabolic process"/>
    <property type="evidence" value="ECO:0007669"/>
    <property type="project" value="InterPro"/>
</dbReference>
<keyword evidence="4" id="KW-0963">Cytoplasm</keyword>
<comment type="subcellular location">
    <subcellularLocation>
        <location evidence="1">Cytoplasm</location>
    </subcellularLocation>
</comment>
<organism evidence="12 13">
    <name type="scientific">Mesorhabditis spiculigera</name>
    <dbReference type="NCBI Taxonomy" id="96644"/>
    <lineage>
        <taxon>Eukaryota</taxon>
        <taxon>Metazoa</taxon>
        <taxon>Ecdysozoa</taxon>
        <taxon>Nematoda</taxon>
        <taxon>Chromadorea</taxon>
        <taxon>Rhabditida</taxon>
        <taxon>Rhabditina</taxon>
        <taxon>Rhabditomorpha</taxon>
        <taxon>Rhabditoidea</taxon>
        <taxon>Rhabditidae</taxon>
        <taxon>Mesorhabditinae</taxon>
        <taxon>Mesorhabditis</taxon>
    </lineage>
</organism>
<dbReference type="EC" id="3.5.1.14" evidence="3"/>
<evidence type="ECO:0000256" key="7">
    <source>
        <dbReference type="ARBA" id="ARBA00022833"/>
    </source>
</evidence>
<feature type="binding site" evidence="10">
    <location>
        <position position="368"/>
    </location>
    <ligand>
        <name>Zn(2+)</name>
        <dbReference type="ChEBI" id="CHEBI:29105"/>
        <label>2</label>
    </ligand>
</feature>
<dbReference type="InterPro" id="IPR002933">
    <property type="entry name" value="Peptidase_M20"/>
</dbReference>
<dbReference type="Gene3D" id="3.40.630.10">
    <property type="entry name" value="Zn peptidases"/>
    <property type="match status" value="1"/>
</dbReference>
<dbReference type="AlphaFoldDB" id="A0AA36DDF8"/>
<dbReference type="FunFam" id="3.40.630.10:FF:000019">
    <property type="entry name" value="Aminoacylase 1"/>
    <property type="match status" value="1"/>
</dbReference>
<keyword evidence="6" id="KW-0378">Hydrolase</keyword>
<protein>
    <recommendedName>
        <fullName evidence="3">N-acyl-aliphatic-L-amino acid amidohydrolase</fullName>
        <ecNumber evidence="3">3.5.1.14</ecNumber>
    </recommendedName>
    <alternativeName>
        <fullName evidence="8">N-acyl-L-amino-acid amidohydrolase</fullName>
    </alternativeName>
</protein>
<evidence type="ECO:0000256" key="1">
    <source>
        <dbReference type="ARBA" id="ARBA00004496"/>
    </source>
</evidence>
<dbReference type="FunFam" id="3.30.70.360:FF:000005">
    <property type="entry name" value="Putative Aminoacylase-1"/>
    <property type="match status" value="1"/>
</dbReference>
<dbReference type="InterPro" id="IPR011650">
    <property type="entry name" value="Peptidase_M20_dimer"/>
</dbReference>
<dbReference type="Gene3D" id="1.10.150.900">
    <property type="match status" value="1"/>
</dbReference>
<evidence type="ECO:0000256" key="3">
    <source>
        <dbReference type="ARBA" id="ARBA00011913"/>
    </source>
</evidence>
<feature type="active site" evidence="9">
    <location>
        <position position="76"/>
    </location>
</feature>
<dbReference type="Gene3D" id="3.30.70.360">
    <property type="match status" value="1"/>
</dbReference>
<dbReference type="InterPro" id="IPR052083">
    <property type="entry name" value="Aminoacylase-1_M20A"/>
</dbReference>
<dbReference type="Pfam" id="PF01546">
    <property type="entry name" value="Peptidase_M20"/>
    <property type="match status" value="1"/>
</dbReference>
<dbReference type="PROSITE" id="PS00758">
    <property type="entry name" value="ARGE_DAPE_CPG2_1"/>
    <property type="match status" value="1"/>
</dbReference>
<gene>
    <name evidence="12" type="ORF">MSPICULIGERA_LOCUS22304</name>
</gene>
<comment type="cofactor">
    <cofactor evidence="10">
        <name>Zn(2+)</name>
        <dbReference type="ChEBI" id="CHEBI:29105"/>
    </cofactor>
    <text evidence="10">Binds 2 Zn(2+) ions per subunit.</text>
</comment>
<evidence type="ECO:0000256" key="8">
    <source>
        <dbReference type="ARBA" id="ARBA00029656"/>
    </source>
</evidence>
<feature type="binding site" evidence="10">
    <location>
        <position position="74"/>
    </location>
    <ligand>
        <name>Zn(2+)</name>
        <dbReference type="ChEBI" id="CHEBI:29105"/>
        <label>1</label>
    </ligand>
</feature>
<evidence type="ECO:0000256" key="10">
    <source>
        <dbReference type="PIRSR" id="PIRSR036696-2"/>
    </source>
</evidence>
<keyword evidence="5 10" id="KW-0479">Metal-binding</keyword>